<dbReference type="Proteomes" id="UP000887458">
    <property type="component" value="Unassembled WGS sequence"/>
</dbReference>
<dbReference type="Pfam" id="PF00858">
    <property type="entry name" value="ASC"/>
    <property type="match status" value="1"/>
</dbReference>
<keyword evidence="8 12" id="KW-0406">Ion transport</keyword>
<evidence type="ECO:0000256" key="5">
    <source>
        <dbReference type="ARBA" id="ARBA00022692"/>
    </source>
</evidence>
<keyword evidence="4 12" id="KW-0894">Sodium channel</keyword>
<evidence type="ECO:0000256" key="4">
    <source>
        <dbReference type="ARBA" id="ARBA00022461"/>
    </source>
</evidence>
<evidence type="ECO:0000256" key="10">
    <source>
        <dbReference type="ARBA" id="ARBA00023201"/>
    </source>
</evidence>
<keyword evidence="11 12" id="KW-0407">Ion channel</keyword>
<accession>A0ABQ8IV22</accession>
<comment type="similarity">
    <text evidence="2 12">Belongs to the amiloride-sensitive sodium channel (TC 1.A.6) family.</text>
</comment>
<evidence type="ECO:0000256" key="12">
    <source>
        <dbReference type="RuleBase" id="RU000679"/>
    </source>
</evidence>
<evidence type="ECO:0000256" key="3">
    <source>
        <dbReference type="ARBA" id="ARBA00022448"/>
    </source>
</evidence>
<evidence type="ECO:0000313" key="14">
    <source>
        <dbReference type="EMBL" id="KAH9414164.1"/>
    </source>
</evidence>
<dbReference type="Gene3D" id="1.10.287.770">
    <property type="entry name" value="YojJ-like"/>
    <property type="match status" value="1"/>
</dbReference>
<protein>
    <submittedName>
        <fullName evidence="14">Ligand-gated sodium channel</fullName>
    </submittedName>
</protein>
<reference evidence="14 15" key="2">
    <citation type="journal article" date="2022" name="Mol. Biol. Evol.">
        <title>Comparative Genomics Reveals Insights into the Divergent Evolution of Astigmatic Mites and Household Pest Adaptations.</title>
        <authorList>
            <person name="Xiong Q."/>
            <person name="Wan A.T."/>
            <person name="Liu X."/>
            <person name="Fung C.S."/>
            <person name="Xiao X."/>
            <person name="Malainual N."/>
            <person name="Hou J."/>
            <person name="Wang L."/>
            <person name="Wang M."/>
            <person name="Yang K.Y."/>
            <person name="Cui Y."/>
            <person name="Leung E.L."/>
            <person name="Nong W."/>
            <person name="Shin S.K."/>
            <person name="Au S.W."/>
            <person name="Jeong K.Y."/>
            <person name="Chew F.T."/>
            <person name="Hui J.H."/>
            <person name="Leung T.F."/>
            <person name="Tungtrongchitr A."/>
            <person name="Zhong N."/>
            <person name="Liu Z."/>
            <person name="Tsui S.K."/>
        </authorList>
    </citation>
    <scope>NUCLEOTIDE SEQUENCE [LARGE SCALE GENOMIC DNA]</scope>
    <source>
        <strain evidence="14">Derp</strain>
    </source>
</reference>
<evidence type="ECO:0000256" key="6">
    <source>
        <dbReference type="ARBA" id="ARBA00022989"/>
    </source>
</evidence>
<keyword evidence="6 13" id="KW-1133">Transmembrane helix</keyword>
<feature type="transmembrane region" description="Helical" evidence="13">
    <location>
        <begin position="20"/>
        <end position="38"/>
    </location>
</feature>
<dbReference type="InterPro" id="IPR001873">
    <property type="entry name" value="ENaC"/>
</dbReference>
<evidence type="ECO:0000256" key="2">
    <source>
        <dbReference type="ARBA" id="ARBA00007193"/>
    </source>
</evidence>
<feature type="transmembrane region" description="Helical" evidence="13">
    <location>
        <begin position="167"/>
        <end position="183"/>
    </location>
</feature>
<feature type="transmembrane region" description="Helical" evidence="13">
    <location>
        <begin position="189"/>
        <end position="213"/>
    </location>
</feature>
<keyword evidence="15" id="KW-1185">Reference proteome</keyword>
<evidence type="ECO:0000256" key="13">
    <source>
        <dbReference type="SAM" id="Phobius"/>
    </source>
</evidence>
<feature type="transmembrane region" description="Helical" evidence="13">
    <location>
        <begin position="646"/>
        <end position="666"/>
    </location>
</feature>
<evidence type="ECO:0000256" key="1">
    <source>
        <dbReference type="ARBA" id="ARBA00004141"/>
    </source>
</evidence>
<keyword evidence="10 12" id="KW-0739">Sodium transport</keyword>
<evidence type="ECO:0000256" key="9">
    <source>
        <dbReference type="ARBA" id="ARBA00023136"/>
    </source>
</evidence>
<keyword evidence="7" id="KW-0915">Sodium</keyword>
<evidence type="ECO:0000313" key="15">
    <source>
        <dbReference type="Proteomes" id="UP000887458"/>
    </source>
</evidence>
<reference evidence="14 15" key="1">
    <citation type="journal article" date="2018" name="J. Allergy Clin. Immunol.">
        <title>High-quality assembly of Dermatophagoides pteronyssinus genome and transcriptome reveals a wide range of novel allergens.</title>
        <authorList>
            <person name="Liu X.Y."/>
            <person name="Yang K.Y."/>
            <person name="Wang M.Q."/>
            <person name="Kwok J.S."/>
            <person name="Zeng X."/>
            <person name="Yang Z."/>
            <person name="Xiao X.J."/>
            <person name="Lau C.P."/>
            <person name="Li Y."/>
            <person name="Huang Z.M."/>
            <person name="Ba J.G."/>
            <person name="Yim A.K."/>
            <person name="Ouyang C.Y."/>
            <person name="Ngai S.M."/>
            <person name="Chan T.F."/>
            <person name="Leung E.L."/>
            <person name="Liu L."/>
            <person name="Liu Z.G."/>
            <person name="Tsui S.K."/>
        </authorList>
    </citation>
    <scope>NUCLEOTIDE SEQUENCE [LARGE SCALE GENOMIC DNA]</scope>
    <source>
        <strain evidence="14">Derp</strain>
    </source>
</reference>
<comment type="subcellular location">
    <subcellularLocation>
        <location evidence="1">Membrane</location>
        <topology evidence="1">Multi-pass membrane protein</topology>
    </subcellularLocation>
</comment>
<evidence type="ECO:0000256" key="8">
    <source>
        <dbReference type="ARBA" id="ARBA00023065"/>
    </source>
</evidence>
<keyword evidence="5 12" id="KW-0812">Transmembrane</keyword>
<feature type="non-terminal residue" evidence="14">
    <location>
        <position position="1"/>
    </location>
</feature>
<organism evidence="14 15">
    <name type="scientific">Dermatophagoides pteronyssinus</name>
    <name type="common">European house dust mite</name>
    <dbReference type="NCBI Taxonomy" id="6956"/>
    <lineage>
        <taxon>Eukaryota</taxon>
        <taxon>Metazoa</taxon>
        <taxon>Ecdysozoa</taxon>
        <taxon>Arthropoda</taxon>
        <taxon>Chelicerata</taxon>
        <taxon>Arachnida</taxon>
        <taxon>Acari</taxon>
        <taxon>Acariformes</taxon>
        <taxon>Sarcoptiformes</taxon>
        <taxon>Astigmata</taxon>
        <taxon>Psoroptidia</taxon>
        <taxon>Analgoidea</taxon>
        <taxon>Pyroglyphidae</taxon>
        <taxon>Dermatophagoidinae</taxon>
        <taxon>Dermatophagoides</taxon>
    </lineage>
</organism>
<gene>
    <name evidence="14" type="primary">SCNN1A</name>
    <name evidence="14" type="ORF">DERP_008359</name>
</gene>
<dbReference type="GO" id="GO:0034220">
    <property type="term" value="P:monoatomic ion transmembrane transport"/>
    <property type="evidence" value="ECO:0007669"/>
    <property type="project" value="UniProtKB-KW"/>
</dbReference>
<name>A0ABQ8IV22_DERPT</name>
<comment type="caution">
    <text evidence="14">The sequence shown here is derived from an EMBL/GenBank/DDBJ whole genome shotgun (WGS) entry which is preliminary data.</text>
</comment>
<evidence type="ECO:0000256" key="11">
    <source>
        <dbReference type="ARBA" id="ARBA00023303"/>
    </source>
</evidence>
<keyword evidence="3 12" id="KW-0813">Transport</keyword>
<dbReference type="EMBL" id="NJHN03000112">
    <property type="protein sequence ID" value="KAH9414164.1"/>
    <property type="molecule type" value="Genomic_DNA"/>
</dbReference>
<dbReference type="PANTHER" id="PTHR11690:SF248">
    <property type="entry name" value="PICKPOCKET 17, ISOFORM A"/>
    <property type="match status" value="1"/>
</dbReference>
<sequence length="712" mass="83327">IWLFLVENVGIFSSLSSVINNYFVIIFIIFITHLVVAAPPSSSSSSSSSSKSVLIWPDEIEDNALAKHDESGDFVYKQWMSSQQQQGANSHGDNSGRLPPPPPGLFYSGRHHAQSSSSSASASLFFWPQTKFRDDHNQDNRFDETNNNHFHNSASFTIGGAIFGRQSWLLIGYISNILFVYGYCYQQFNLYVCMLLLTLFCICNITDVLHGYFRFETTIQFDRQRPDHTDFPGITICGRAIFTPEFLASNYIGFNRSYHEFLNEFHHNPRVNRTESIRNRYRLFRIYENIALTDFNGTDIIQNYSLRLEQLIRWCKFRPINIRTLQRRKANSTILQTEFDCEKIKQPLPIVYDGRKCFMYFSDLENVQPEWRHYKPPIDIDDFFNIHHHHNSHHKSALFNQSDPIIMAESIPIDNDDNSNDFDYEPFNSDDLKHMKFELNPYIVMQINMHNHLWDFIGDSFGTTTITVHPPNILPNKRRFRSLQVQRSSYYEVSFTKKTTHKLSKPYNTECIDYADDAIFVRYRTQDLCRNICIKEYSYGIDGCINYYLALSTRMFAEDNSEFMCDHDYQNYTTFLSAENHCENKCPDECLQTIFELNGRIDPVLTTGYGWPINDNPETHTIVLIKISPIPFQIIQHRPRISREEFIGIIGGHLGIWLGLSIYHIIRFLIHFIFHIVQRLARKFFNFHKLLPPKQRKRNVVQTLPDSDNTVT</sequence>
<proteinExistence type="inferred from homology"/>
<evidence type="ECO:0000256" key="7">
    <source>
        <dbReference type="ARBA" id="ARBA00023053"/>
    </source>
</evidence>
<keyword evidence="9 13" id="KW-0472">Membrane</keyword>
<dbReference type="PANTHER" id="PTHR11690">
    <property type="entry name" value="AMILORIDE-SENSITIVE SODIUM CHANNEL-RELATED"/>
    <property type="match status" value="1"/>
</dbReference>